<evidence type="ECO:0000256" key="2">
    <source>
        <dbReference type="ARBA" id="ARBA00022475"/>
    </source>
</evidence>
<feature type="transmembrane region" description="Helical" evidence="9">
    <location>
        <begin position="203"/>
        <end position="224"/>
    </location>
</feature>
<gene>
    <name evidence="10" type="ORF">ABEG17_08850</name>
</gene>
<evidence type="ECO:0000256" key="4">
    <source>
        <dbReference type="ARBA" id="ARBA00022692"/>
    </source>
</evidence>
<keyword evidence="4 9" id="KW-0812">Transmembrane</keyword>
<evidence type="ECO:0000256" key="6">
    <source>
        <dbReference type="ARBA" id="ARBA00023136"/>
    </source>
</evidence>
<organism evidence="10">
    <name type="scientific">Pedococcus sp. KACC 23699</name>
    <dbReference type="NCBI Taxonomy" id="3149228"/>
    <lineage>
        <taxon>Bacteria</taxon>
        <taxon>Bacillati</taxon>
        <taxon>Actinomycetota</taxon>
        <taxon>Actinomycetes</taxon>
        <taxon>Micrococcales</taxon>
        <taxon>Intrasporangiaceae</taxon>
        <taxon>Pedococcus</taxon>
    </lineage>
</organism>
<proteinExistence type="inferred from homology"/>
<evidence type="ECO:0000256" key="1">
    <source>
        <dbReference type="ARBA" id="ARBA00004651"/>
    </source>
</evidence>
<feature type="region of interest" description="Disordered" evidence="8">
    <location>
        <begin position="436"/>
        <end position="476"/>
    </location>
</feature>
<evidence type="ECO:0000256" key="3">
    <source>
        <dbReference type="ARBA" id="ARBA00022679"/>
    </source>
</evidence>
<comment type="similarity">
    <text evidence="7">Belongs to the glycosyltransferase 87 family.</text>
</comment>
<dbReference type="GO" id="GO:0005886">
    <property type="term" value="C:plasma membrane"/>
    <property type="evidence" value="ECO:0007669"/>
    <property type="project" value="UniProtKB-SubCell"/>
</dbReference>
<dbReference type="Pfam" id="PF09594">
    <property type="entry name" value="GT87"/>
    <property type="match status" value="1"/>
</dbReference>
<protein>
    <submittedName>
        <fullName evidence="10">Glycosyltransferase 87 family protein</fullName>
    </submittedName>
</protein>
<feature type="transmembrane region" description="Helical" evidence="9">
    <location>
        <begin position="231"/>
        <end position="249"/>
    </location>
</feature>
<dbReference type="GO" id="GO:0016758">
    <property type="term" value="F:hexosyltransferase activity"/>
    <property type="evidence" value="ECO:0007669"/>
    <property type="project" value="InterPro"/>
</dbReference>
<evidence type="ECO:0000256" key="8">
    <source>
        <dbReference type="SAM" id="MobiDB-lite"/>
    </source>
</evidence>
<feature type="compositionally biased region" description="Basic and acidic residues" evidence="8">
    <location>
        <begin position="467"/>
        <end position="476"/>
    </location>
</feature>
<accession>A0AAU7JYZ1</accession>
<keyword evidence="5 9" id="KW-1133">Transmembrane helix</keyword>
<feature type="transmembrane region" description="Helical" evidence="9">
    <location>
        <begin position="104"/>
        <end position="137"/>
    </location>
</feature>
<evidence type="ECO:0000256" key="5">
    <source>
        <dbReference type="ARBA" id="ARBA00022989"/>
    </source>
</evidence>
<dbReference type="AlphaFoldDB" id="A0AAU7JYZ1"/>
<keyword evidence="6 9" id="KW-0472">Membrane</keyword>
<dbReference type="RefSeq" id="WP_406832924.1">
    <property type="nucleotide sequence ID" value="NZ_CP157483.1"/>
</dbReference>
<feature type="transmembrane region" description="Helical" evidence="9">
    <location>
        <begin position="149"/>
        <end position="166"/>
    </location>
</feature>
<comment type="subcellular location">
    <subcellularLocation>
        <location evidence="1">Cell membrane</location>
        <topology evidence="1">Multi-pass membrane protein</topology>
    </subcellularLocation>
</comment>
<keyword evidence="3" id="KW-0808">Transferase</keyword>
<dbReference type="InterPro" id="IPR018584">
    <property type="entry name" value="GT87"/>
</dbReference>
<feature type="transmembrane region" description="Helical" evidence="9">
    <location>
        <begin position="38"/>
        <end position="58"/>
    </location>
</feature>
<sequence>MTTTTRPAARPGSRTRRWRALGDRAATRFSSWSARTRWSVGILVIALAAAVPVLRYLVFWPLDQWQVDVEVYREAGVSILTGRPIYSAMTESPQLLPFTYPPFAAIIAVPLALVPFGVIGWLWTIAQVAATTAIVWYAGWRLIHRTGRLAPLTLALLTAPMLWLHPVSDGLRFGQVNAFMVLACLMDLRRPRPGVLRRIPPGVLVGLAMSIKLTPGVFVVHYLINRRWKEAATAVGTAVAVTVGSWLLLPEASFAFWGGALQDPTRLGPNAGTSNQSIRGFLLRVGPDGLAGNVLWLALVAVVGFVGYSLARRAYLAGDSISEVAAVGLMAVLLSPVAWIHHLHWMVVVVFAILGAEPWRDRRRLWAAGVLTAFFLCRMPWWGISWLNQPHWPRWPGRILQNADTFGSLLALALLWWALHLPEAVLRDSAPGAEVADQRGADQLGADHAVDAPDGSADPSVDVSDGSADRPAVEAR</sequence>
<dbReference type="EMBL" id="CP157483">
    <property type="protein sequence ID" value="XBO45423.1"/>
    <property type="molecule type" value="Genomic_DNA"/>
</dbReference>
<keyword evidence="2" id="KW-1003">Cell membrane</keyword>
<name>A0AAU7JYZ1_9MICO</name>
<feature type="transmembrane region" description="Helical" evidence="9">
    <location>
        <begin position="365"/>
        <end position="387"/>
    </location>
</feature>
<feature type="transmembrane region" description="Helical" evidence="9">
    <location>
        <begin position="290"/>
        <end position="308"/>
    </location>
</feature>
<evidence type="ECO:0000313" key="10">
    <source>
        <dbReference type="EMBL" id="XBO45423.1"/>
    </source>
</evidence>
<evidence type="ECO:0000256" key="7">
    <source>
        <dbReference type="ARBA" id="ARBA00024033"/>
    </source>
</evidence>
<reference evidence="10" key="1">
    <citation type="submission" date="2024-05" db="EMBL/GenBank/DDBJ databases">
        <authorList>
            <person name="Kim S."/>
            <person name="Heo J."/>
            <person name="Choi H."/>
            <person name="Choi Y."/>
            <person name="Kwon S.-W."/>
            <person name="Kim Y."/>
        </authorList>
    </citation>
    <scope>NUCLEOTIDE SEQUENCE</scope>
    <source>
        <strain evidence="10">KACC 23699</strain>
    </source>
</reference>
<evidence type="ECO:0000256" key="9">
    <source>
        <dbReference type="SAM" id="Phobius"/>
    </source>
</evidence>